<keyword evidence="2" id="KW-1185">Reference proteome</keyword>
<reference evidence="1 2" key="1">
    <citation type="submission" date="2024-04" db="EMBL/GenBank/DDBJ databases">
        <title>Tritrichomonas musculus Genome.</title>
        <authorList>
            <person name="Alves-Ferreira E."/>
            <person name="Grigg M."/>
            <person name="Lorenzi H."/>
            <person name="Galac M."/>
        </authorList>
    </citation>
    <scope>NUCLEOTIDE SEQUENCE [LARGE SCALE GENOMIC DNA]</scope>
    <source>
        <strain evidence="1 2">EAF2021</strain>
    </source>
</reference>
<sequence length="369" mass="42645">MFSIEQSGVITKTNTIDGLINEYIKRYVDNYVITSGVSSTITKEHLNELKTDLETKIRNAINDIDLSGYALKTDIKELPTDLINETTLATTLNDYALKTELPNDLINETTLATTLNDYALKTDIKELPNDLINETTLATTLNDYALKTDIKELPNDLINETTLATALNDYALKDDLTDYRKTTDLEYRYDQHLTVINELAVLEPYESGYTYIIRTERGEFEFKDAEEHDNWVIVKPNKIIDCIDEVDEIIIIYWYSQSYYPNQTFVALTSDYSQRNINHIKEVIRRKEDKIVLKSEVPDDLINETTLATTLNDYALKTDLVNEYRTKSDLTYDVYQQLETSFDGGYVYVYPIIRDTFIKECPKNVFTTE</sequence>
<evidence type="ECO:0000313" key="2">
    <source>
        <dbReference type="Proteomes" id="UP001470230"/>
    </source>
</evidence>
<name>A0ABR2KX80_9EUKA</name>
<protein>
    <submittedName>
        <fullName evidence="1">Uncharacterized protein</fullName>
    </submittedName>
</protein>
<accession>A0ABR2KX80</accession>
<dbReference type="Proteomes" id="UP001470230">
    <property type="component" value="Unassembled WGS sequence"/>
</dbReference>
<dbReference type="EMBL" id="JAPFFF010000003">
    <property type="protein sequence ID" value="KAK8895458.1"/>
    <property type="molecule type" value="Genomic_DNA"/>
</dbReference>
<comment type="caution">
    <text evidence="1">The sequence shown here is derived from an EMBL/GenBank/DDBJ whole genome shotgun (WGS) entry which is preliminary data.</text>
</comment>
<organism evidence="1 2">
    <name type="scientific">Tritrichomonas musculus</name>
    <dbReference type="NCBI Taxonomy" id="1915356"/>
    <lineage>
        <taxon>Eukaryota</taxon>
        <taxon>Metamonada</taxon>
        <taxon>Parabasalia</taxon>
        <taxon>Tritrichomonadida</taxon>
        <taxon>Tritrichomonadidae</taxon>
        <taxon>Tritrichomonas</taxon>
    </lineage>
</organism>
<proteinExistence type="predicted"/>
<gene>
    <name evidence="1" type="ORF">M9Y10_023923</name>
</gene>
<evidence type="ECO:0000313" key="1">
    <source>
        <dbReference type="EMBL" id="KAK8895458.1"/>
    </source>
</evidence>